<comment type="caution">
    <text evidence="1">The sequence shown here is derived from an EMBL/GenBank/DDBJ whole genome shotgun (WGS) entry which is preliminary data.</text>
</comment>
<sequence>MDLSDDRYLGIDPDTFPCSASIVGESFVFMSSDITDLSSTHEKSTGKSFPISPLKRQMDNVTICPVDGASPTKKQLTFDDSADQADAKVSKGVNCSSLDAPSAYQPSILDTITLHISIKICLKTN</sequence>
<reference evidence="1 2" key="1">
    <citation type="submission" date="2024-01" db="EMBL/GenBank/DDBJ databases">
        <title>The complete chloroplast genome sequence of Lithospermum erythrorhizon: insights into the phylogenetic relationship among Boraginaceae species and the maternal lineages of purple gromwells.</title>
        <authorList>
            <person name="Okada T."/>
            <person name="Watanabe K."/>
        </authorList>
    </citation>
    <scope>NUCLEOTIDE SEQUENCE [LARGE SCALE GENOMIC DNA]</scope>
</reference>
<dbReference type="AlphaFoldDB" id="A0AAV3P8G2"/>
<accession>A0AAV3P8G2</accession>
<proteinExistence type="predicted"/>
<protein>
    <submittedName>
        <fullName evidence="1">Uncharacterized protein</fullName>
    </submittedName>
</protein>
<evidence type="ECO:0000313" key="2">
    <source>
        <dbReference type="Proteomes" id="UP001454036"/>
    </source>
</evidence>
<gene>
    <name evidence="1" type="ORF">LIER_44084</name>
</gene>
<name>A0AAV3P8G2_LITER</name>
<dbReference type="EMBL" id="BAABME010046977">
    <property type="protein sequence ID" value="GAA0147799.1"/>
    <property type="molecule type" value="Genomic_DNA"/>
</dbReference>
<organism evidence="1 2">
    <name type="scientific">Lithospermum erythrorhizon</name>
    <name type="common">Purple gromwell</name>
    <name type="synonym">Lithospermum officinale var. erythrorhizon</name>
    <dbReference type="NCBI Taxonomy" id="34254"/>
    <lineage>
        <taxon>Eukaryota</taxon>
        <taxon>Viridiplantae</taxon>
        <taxon>Streptophyta</taxon>
        <taxon>Embryophyta</taxon>
        <taxon>Tracheophyta</taxon>
        <taxon>Spermatophyta</taxon>
        <taxon>Magnoliopsida</taxon>
        <taxon>eudicotyledons</taxon>
        <taxon>Gunneridae</taxon>
        <taxon>Pentapetalae</taxon>
        <taxon>asterids</taxon>
        <taxon>lamiids</taxon>
        <taxon>Boraginales</taxon>
        <taxon>Boraginaceae</taxon>
        <taxon>Boraginoideae</taxon>
        <taxon>Lithospermeae</taxon>
        <taxon>Lithospermum</taxon>
    </lineage>
</organism>
<evidence type="ECO:0000313" key="1">
    <source>
        <dbReference type="EMBL" id="GAA0147799.1"/>
    </source>
</evidence>
<keyword evidence="2" id="KW-1185">Reference proteome</keyword>
<dbReference type="Proteomes" id="UP001454036">
    <property type="component" value="Unassembled WGS sequence"/>
</dbReference>